<gene>
    <name evidence="2" type="ORF">EDD18DRAFT_1127460</name>
</gene>
<reference evidence="2" key="1">
    <citation type="submission" date="2023-06" db="EMBL/GenBank/DDBJ databases">
        <authorList>
            <consortium name="Lawrence Berkeley National Laboratory"/>
            <person name="Ahrendt S."/>
            <person name="Sahu N."/>
            <person name="Indic B."/>
            <person name="Wong-Bajracharya J."/>
            <person name="Merenyi Z."/>
            <person name="Ke H.-M."/>
            <person name="Monk M."/>
            <person name="Kocsube S."/>
            <person name="Drula E."/>
            <person name="Lipzen A."/>
            <person name="Balint B."/>
            <person name="Henrissat B."/>
            <person name="Andreopoulos B."/>
            <person name="Martin F.M."/>
            <person name="Harder C.B."/>
            <person name="Rigling D."/>
            <person name="Ford K.L."/>
            <person name="Foster G.D."/>
            <person name="Pangilinan J."/>
            <person name="Papanicolaou A."/>
            <person name="Barry K."/>
            <person name="LaButti K."/>
            <person name="Viragh M."/>
            <person name="Koriabine M."/>
            <person name="Yan M."/>
            <person name="Riley R."/>
            <person name="Champramary S."/>
            <person name="Plett K.L."/>
            <person name="Tsai I.J."/>
            <person name="Slot J."/>
            <person name="Sipos G."/>
            <person name="Plett J."/>
            <person name="Nagy L.G."/>
            <person name="Grigoriev I.V."/>
        </authorList>
    </citation>
    <scope>NUCLEOTIDE SEQUENCE</scope>
    <source>
        <strain evidence="2">HWK02</strain>
    </source>
</reference>
<evidence type="ECO:0008006" key="4">
    <source>
        <dbReference type="Google" id="ProtNLM"/>
    </source>
</evidence>
<evidence type="ECO:0000313" key="2">
    <source>
        <dbReference type="EMBL" id="KAK0505046.1"/>
    </source>
</evidence>
<comment type="caution">
    <text evidence="2">The sequence shown here is derived from an EMBL/GenBank/DDBJ whole genome shotgun (WGS) entry which is preliminary data.</text>
</comment>
<keyword evidence="1" id="KW-0732">Signal</keyword>
<evidence type="ECO:0000313" key="3">
    <source>
        <dbReference type="Proteomes" id="UP001175228"/>
    </source>
</evidence>
<name>A0AA39U0A9_9AGAR</name>
<proteinExistence type="predicted"/>
<feature type="signal peptide" evidence="1">
    <location>
        <begin position="1"/>
        <end position="22"/>
    </location>
</feature>
<protein>
    <recommendedName>
        <fullName evidence="4">Secreted protein</fullName>
    </recommendedName>
</protein>
<dbReference type="AlphaFoldDB" id="A0AA39U0A9"/>
<dbReference type="EMBL" id="JAUEPU010000002">
    <property type="protein sequence ID" value="KAK0505046.1"/>
    <property type="molecule type" value="Genomic_DNA"/>
</dbReference>
<feature type="chain" id="PRO_5041328442" description="Secreted protein" evidence="1">
    <location>
        <begin position="23"/>
        <end position="142"/>
    </location>
</feature>
<accession>A0AA39U0A9</accession>
<sequence>MMLSSPSVLLLAPLSAAYCGNARRPAVDEHSTAAYTNVRSHRLLSITISTASRLASMASGNRQIETVVTSVLFVFSRRRGAPRGSHTLLRYGRNVLRCSICYPLGSCSEIKSNVGRMISRCPSINAVRLFNYIPISCVRHNL</sequence>
<organism evidence="2 3">
    <name type="scientific">Armillaria luteobubalina</name>
    <dbReference type="NCBI Taxonomy" id="153913"/>
    <lineage>
        <taxon>Eukaryota</taxon>
        <taxon>Fungi</taxon>
        <taxon>Dikarya</taxon>
        <taxon>Basidiomycota</taxon>
        <taxon>Agaricomycotina</taxon>
        <taxon>Agaricomycetes</taxon>
        <taxon>Agaricomycetidae</taxon>
        <taxon>Agaricales</taxon>
        <taxon>Marasmiineae</taxon>
        <taxon>Physalacriaceae</taxon>
        <taxon>Armillaria</taxon>
    </lineage>
</organism>
<evidence type="ECO:0000256" key="1">
    <source>
        <dbReference type="SAM" id="SignalP"/>
    </source>
</evidence>
<dbReference type="Proteomes" id="UP001175228">
    <property type="component" value="Unassembled WGS sequence"/>
</dbReference>
<keyword evidence="3" id="KW-1185">Reference proteome</keyword>